<dbReference type="GO" id="GO:0000287">
    <property type="term" value="F:magnesium ion binding"/>
    <property type="evidence" value="ECO:0007669"/>
    <property type="project" value="UniProtKB-UniRule"/>
</dbReference>
<evidence type="ECO:0000256" key="5">
    <source>
        <dbReference type="ARBA" id="ARBA00022842"/>
    </source>
</evidence>
<keyword evidence="2 6" id="KW-0540">Nuclease</keyword>
<dbReference type="CDD" id="cd09873">
    <property type="entry name" value="PIN_Pae0151-like"/>
    <property type="match status" value="1"/>
</dbReference>
<dbReference type="InterPro" id="IPR010985">
    <property type="entry name" value="Ribbon_hlx_hlx"/>
</dbReference>
<evidence type="ECO:0000256" key="4">
    <source>
        <dbReference type="ARBA" id="ARBA00022801"/>
    </source>
</evidence>
<keyword evidence="4 6" id="KW-0378">Hydrolase</keyword>
<sequence>MRTLYLRNVPDEVGDALEELASRASMSVSAYAVRELSAAVAFRSNADLLWTQPQVEVDIDDVVAAVRSGARSLIVVDTSVVLAALLGQDPARQALVGRRLVAPHLIDAEVAHALRGLVLGVKVTADDGERLLSVWQHLAVDRLPMTGLLPRVWALRDALTAYDAMFVTAAEALRVPLVTCDRQLAHAGAARCTVEIVPGASSMPS</sequence>
<proteinExistence type="inferred from homology"/>
<dbReference type="InterPro" id="IPR022907">
    <property type="entry name" value="VapC_family"/>
</dbReference>
<dbReference type="PANTHER" id="PTHR35901">
    <property type="entry name" value="RIBONUCLEASE VAPC3"/>
    <property type="match status" value="1"/>
</dbReference>
<dbReference type="InterPro" id="IPR044153">
    <property type="entry name" value="PIN_Pae0151-like"/>
</dbReference>
<keyword evidence="5 6" id="KW-0460">Magnesium</keyword>
<keyword evidence="3 6" id="KW-0479">Metal-binding</keyword>
<name>A0A935IQU2_9MICO</name>
<keyword evidence="6" id="KW-0800">Toxin</keyword>
<dbReference type="SUPFAM" id="SSF88723">
    <property type="entry name" value="PIN domain-like"/>
    <property type="match status" value="1"/>
</dbReference>
<dbReference type="EMBL" id="JADJIB010000006">
    <property type="protein sequence ID" value="MBK7274444.1"/>
    <property type="molecule type" value="Genomic_DNA"/>
</dbReference>
<accession>A0A935IQU2</accession>
<dbReference type="GO" id="GO:0004540">
    <property type="term" value="F:RNA nuclease activity"/>
    <property type="evidence" value="ECO:0007669"/>
    <property type="project" value="InterPro"/>
</dbReference>
<dbReference type="GO" id="GO:0016787">
    <property type="term" value="F:hydrolase activity"/>
    <property type="evidence" value="ECO:0007669"/>
    <property type="project" value="UniProtKB-KW"/>
</dbReference>
<gene>
    <name evidence="6" type="primary">vapC</name>
    <name evidence="8" type="ORF">IPI13_15195</name>
</gene>
<dbReference type="Gene3D" id="3.40.50.1010">
    <property type="entry name" value="5'-nuclease"/>
    <property type="match status" value="1"/>
</dbReference>
<comment type="function">
    <text evidence="6">Toxic component of a toxin-antitoxin (TA) system. An RNase.</text>
</comment>
<evidence type="ECO:0000313" key="8">
    <source>
        <dbReference type="EMBL" id="MBK7274444.1"/>
    </source>
</evidence>
<dbReference type="InterPro" id="IPR002716">
    <property type="entry name" value="PIN_dom"/>
</dbReference>
<dbReference type="GO" id="GO:0090729">
    <property type="term" value="F:toxin activity"/>
    <property type="evidence" value="ECO:0007669"/>
    <property type="project" value="UniProtKB-KW"/>
</dbReference>
<protein>
    <recommendedName>
        <fullName evidence="6">Ribonuclease VapC</fullName>
        <shortName evidence="6">RNase VapC</shortName>
        <ecNumber evidence="6">3.1.-.-</ecNumber>
    </recommendedName>
    <alternativeName>
        <fullName evidence="6">Toxin VapC</fullName>
    </alternativeName>
</protein>
<evidence type="ECO:0000256" key="6">
    <source>
        <dbReference type="HAMAP-Rule" id="MF_00265"/>
    </source>
</evidence>
<reference evidence="8 9" key="1">
    <citation type="submission" date="2020-10" db="EMBL/GenBank/DDBJ databases">
        <title>Connecting structure to function with the recovery of over 1000 high-quality activated sludge metagenome-assembled genomes encoding full-length rRNA genes using long-read sequencing.</title>
        <authorList>
            <person name="Singleton C.M."/>
            <person name="Petriglieri F."/>
            <person name="Kristensen J.M."/>
            <person name="Kirkegaard R.H."/>
            <person name="Michaelsen T.Y."/>
            <person name="Andersen M.H."/>
            <person name="Karst S.M."/>
            <person name="Dueholm M.S."/>
            <person name="Nielsen P.H."/>
            <person name="Albertsen M."/>
        </authorList>
    </citation>
    <scope>NUCLEOTIDE SEQUENCE [LARGE SCALE GENOMIC DNA]</scope>
    <source>
        <strain evidence="8">Ega_18-Q3-R5-49_MAXAC.001</strain>
    </source>
</reference>
<dbReference type="GO" id="GO:0006355">
    <property type="term" value="P:regulation of DNA-templated transcription"/>
    <property type="evidence" value="ECO:0007669"/>
    <property type="project" value="InterPro"/>
</dbReference>
<feature type="binding site" evidence="6">
    <location>
        <position position="77"/>
    </location>
    <ligand>
        <name>Mg(2+)</name>
        <dbReference type="ChEBI" id="CHEBI:18420"/>
    </ligand>
</feature>
<dbReference type="HAMAP" id="MF_00265">
    <property type="entry name" value="VapC_Nob1"/>
    <property type="match status" value="1"/>
</dbReference>
<evidence type="ECO:0000256" key="2">
    <source>
        <dbReference type="ARBA" id="ARBA00022722"/>
    </source>
</evidence>
<dbReference type="EC" id="3.1.-.-" evidence="6"/>
<comment type="similarity">
    <text evidence="6">Belongs to the PINc/VapC protein family.</text>
</comment>
<keyword evidence="1 6" id="KW-1277">Toxin-antitoxin system</keyword>
<organism evidence="8 9">
    <name type="scientific">Candidatus Phosphoribacter hodrii</name>
    <dbReference type="NCBI Taxonomy" id="2953743"/>
    <lineage>
        <taxon>Bacteria</taxon>
        <taxon>Bacillati</taxon>
        <taxon>Actinomycetota</taxon>
        <taxon>Actinomycetes</taxon>
        <taxon>Micrococcales</taxon>
        <taxon>Dermatophilaceae</taxon>
        <taxon>Candidatus Phosphoribacter</taxon>
    </lineage>
</organism>
<dbReference type="Proteomes" id="UP000726105">
    <property type="component" value="Unassembled WGS sequence"/>
</dbReference>
<dbReference type="InterPro" id="IPR051619">
    <property type="entry name" value="TypeII_TA_RNase_PINc/VapC"/>
</dbReference>
<comment type="caution">
    <text evidence="8">The sequence shown here is derived from an EMBL/GenBank/DDBJ whole genome shotgun (WGS) entry which is preliminary data.</text>
</comment>
<dbReference type="Pfam" id="PF01850">
    <property type="entry name" value="PIN"/>
    <property type="match status" value="1"/>
</dbReference>
<evidence type="ECO:0000256" key="1">
    <source>
        <dbReference type="ARBA" id="ARBA00022649"/>
    </source>
</evidence>
<comment type="cofactor">
    <cofactor evidence="6">
        <name>Mg(2+)</name>
        <dbReference type="ChEBI" id="CHEBI:18420"/>
    </cofactor>
</comment>
<feature type="binding site" evidence="6">
    <location>
        <position position="163"/>
    </location>
    <ligand>
        <name>Mg(2+)</name>
        <dbReference type="ChEBI" id="CHEBI:18420"/>
    </ligand>
</feature>
<dbReference type="InterPro" id="IPR029060">
    <property type="entry name" value="PIN-like_dom_sf"/>
</dbReference>
<evidence type="ECO:0000259" key="7">
    <source>
        <dbReference type="Pfam" id="PF01850"/>
    </source>
</evidence>
<dbReference type="PANTHER" id="PTHR35901:SF1">
    <property type="entry name" value="EXONUCLEASE VAPC9"/>
    <property type="match status" value="1"/>
</dbReference>
<evidence type="ECO:0000313" key="9">
    <source>
        <dbReference type="Proteomes" id="UP000726105"/>
    </source>
</evidence>
<dbReference type="AlphaFoldDB" id="A0A935IQU2"/>
<feature type="domain" description="PIN" evidence="7">
    <location>
        <begin position="74"/>
        <end position="188"/>
    </location>
</feature>
<dbReference type="SUPFAM" id="SSF47598">
    <property type="entry name" value="Ribbon-helix-helix"/>
    <property type="match status" value="1"/>
</dbReference>
<evidence type="ECO:0000256" key="3">
    <source>
        <dbReference type="ARBA" id="ARBA00022723"/>
    </source>
</evidence>